<keyword evidence="2" id="KW-1185">Reference proteome</keyword>
<feature type="non-terminal residue" evidence="1">
    <location>
        <position position="43"/>
    </location>
</feature>
<evidence type="ECO:0000313" key="1">
    <source>
        <dbReference type="EMBL" id="MCI97291.1"/>
    </source>
</evidence>
<dbReference type="Proteomes" id="UP000265520">
    <property type="component" value="Unassembled WGS sequence"/>
</dbReference>
<proteinExistence type="predicted"/>
<accession>A0A392WEB5</accession>
<sequence length="43" mass="4738">MLTQRAIASSGEQKQNFWIFQECQQEVATGSLSEHQRASAAIG</sequence>
<reference evidence="1 2" key="1">
    <citation type="journal article" date="2018" name="Front. Plant Sci.">
        <title>Red Clover (Trifolium pratense) and Zigzag Clover (T. medium) - A Picture of Genomic Similarities and Differences.</title>
        <authorList>
            <person name="Dluhosova J."/>
            <person name="Istvanek J."/>
            <person name="Nedelnik J."/>
            <person name="Repkova J."/>
        </authorList>
    </citation>
    <scope>NUCLEOTIDE SEQUENCE [LARGE SCALE GENOMIC DNA]</scope>
    <source>
        <strain evidence="2">cv. 10/8</strain>
        <tissue evidence="1">Leaf</tissue>
    </source>
</reference>
<evidence type="ECO:0000313" key="2">
    <source>
        <dbReference type="Proteomes" id="UP000265520"/>
    </source>
</evidence>
<protein>
    <submittedName>
        <fullName evidence="1">Uncharacterized protein</fullName>
    </submittedName>
</protein>
<comment type="caution">
    <text evidence="1">The sequence shown here is derived from an EMBL/GenBank/DDBJ whole genome shotgun (WGS) entry which is preliminary data.</text>
</comment>
<dbReference type="AlphaFoldDB" id="A0A392WEB5"/>
<dbReference type="EMBL" id="LXQA011438947">
    <property type="protein sequence ID" value="MCI97291.1"/>
    <property type="molecule type" value="Genomic_DNA"/>
</dbReference>
<organism evidence="1 2">
    <name type="scientific">Trifolium medium</name>
    <dbReference type="NCBI Taxonomy" id="97028"/>
    <lineage>
        <taxon>Eukaryota</taxon>
        <taxon>Viridiplantae</taxon>
        <taxon>Streptophyta</taxon>
        <taxon>Embryophyta</taxon>
        <taxon>Tracheophyta</taxon>
        <taxon>Spermatophyta</taxon>
        <taxon>Magnoliopsida</taxon>
        <taxon>eudicotyledons</taxon>
        <taxon>Gunneridae</taxon>
        <taxon>Pentapetalae</taxon>
        <taxon>rosids</taxon>
        <taxon>fabids</taxon>
        <taxon>Fabales</taxon>
        <taxon>Fabaceae</taxon>
        <taxon>Papilionoideae</taxon>
        <taxon>50 kb inversion clade</taxon>
        <taxon>NPAAA clade</taxon>
        <taxon>Hologalegina</taxon>
        <taxon>IRL clade</taxon>
        <taxon>Trifolieae</taxon>
        <taxon>Trifolium</taxon>
    </lineage>
</organism>
<name>A0A392WEB5_9FABA</name>